<name>A0ACC2QWN4_9NEOP</name>
<dbReference type="EMBL" id="CM056791">
    <property type="protein sequence ID" value="KAJ8725750.1"/>
    <property type="molecule type" value="Genomic_DNA"/>
</dbReference>
<keyword evidence="2" id="KW-1185">Reference proteome</keyword>
<organism evidence="1 2">
    <name type="scientific">Mythimna loreyi</name>
    <dbReference type="NCBI Taxonomy" id="667449"/>
    <lineage>
        <taxon>Eukaryota</taxon>
        <taxon>Metazoa</taxon>
        <taxon>Ecdysozoa</taxon>
        <taxon>Arthropoda</taxon>
        <taxon>Hexapoda</taxon>
        <taxon>Insecta</taxon>
        <taxon>Pterygota</taxon>
        <taxon>Neoptera</taxon>
        <taxon>Endopterygota</taxon>
        <taxon>Lepidoptera</taxon>
        <taxon>Glossata</taxon>
        <taxon>Ditrysia</taxon>
        <taxon>Noctuoidea</taxon>
        <taxon>Noctuidae</taxon>
        <taxon>Noctuinae</taxon>
        <taxon>Hadenini</taxon>
        <taxon>Mythimna</taxon>
    </lineage>
</organism>
<sequence>MADMRTWNKAIVSELISIYQSHPCLWKVKSEEYKNKGLKEIAYDELVTFCKKKGFNEANRDFVVKKIQSLRSSFRKELKKVTSSQRGGSEKIYKPSLWYFDDLLFTKDQEPHTSNMSNVEEEVESEDEALSNDDETNSFQEEEEQNKIYDAPIETDTTPYLHRNKRKFVPFQQREVAVDPLRANTETLSEFDIAGMNIARKLAKMDPLQAIYAESLINNVLTQGLLHKLKEDMDLCGNHCNRKNFSRACENRTANTSMFRFNSAPSTQIYQEEENEDIKQIIL</sequence>
<reference evidence="1" key="1">
    <citation type="submission" date="2023-03" db="EMBL/GenBank/DDBJ databases">
        <title>Chromosome-level genomes of two armyworms, Mythimna separata and Mythimna loreyi, provide insights into the biosynthesis and reception of sex pheromones.</title>
        <authorList>
            <person name="Zhao H."/>
        </authorList>
    </citation>
    <scope>NUCLEOTIDE SEQUENCE</scope>
    <source>
        <strain evidence="1">BeijingLab</strain>
    </source>
</reference>
<evidence type="ECO:0000313" key="1">
    <source>
        <dbReference type="EMBL" id="KAJ8725750.1"/>
    </source>
</evidence>
<gene>
    <name evidence="1" type="ORF">PYW08_003933</name>
</gene>
<accession>A0ACC2QWN4</accession>
<proteinExistence type="predicted"/>
<comment type="caution">
    <text evidence="1">The sequence shown here is derived from an EMBL/GenBank/DDBJ whole genome shotgun (WGS) entry which is preliminary data.</text>
</comment>
<dbReference type="Proteomes" id="UP001231649">
    <property type="component" value="Chromosome 15"/>
</dbReference>
<protein>
    <submittedName>
        <fullName evidence="1">Uncharacterized protein</fullName>
    </submittedName>
</protein>
<evidence type="ECO:0000313" key="2">
    <source>
        <dbReference type="Proteomes" id="UP001231649"/>
    </source>
</evidence>